<keyword evidence="5" id="KW-1185">Reference proteome</keyword>
<dbReference type="PIRSF" id="PIRSF007487">
    <property type="entry name" value="Competence-induced_CoiA_bac"/>
    <property type="match status" value="1"/>
</dbReference>
<evidence type="ECO:0000313" key="5">
    <source>
        <dbReference type="Proteomes" id="UP000319280"/>
    </source>
</evidence>
<dbReference type="RefSeq" id="WP_142790977.1">
    <property type="nucleotide sequence ID" value="NZ_VJMZ01000001.1"/>
</dbReference>
<dbReference type="Proteomes" id="UP000319280">
    <property type="component" value="Unassembled WGS sequence"/>
</dbReference>
<evidence type="ECO:0000313" key="4">
    <source>
        <dbReference type="EMBL" id="TRM11928.1"/>
    </source>
</evidence>
<dbReference type="Pfam" id="PF06054">
    <property type="entry name" value="CoiA_nuc"/>
    <property type="match status" value="1"/>
</dbReference>
<gene>
    <name evidence="4" type="ORF">FH966_09655</name>
</gene>
<dbReference type="InterPro" id="IPR057252">
    <property type="entry name" value="CoiA_C"/>
</dbReference>
<dbReference type="InterPro" id="IPR021176">
    <property type="entry name" value="Competence-induced_CoiA"/>
</dbReference>
<dbReference type="InterPro" id="IPR057253">
    <property type="entry name" value="CoiA-like_N"/>
</dbReference>
<dbReference type="InterPro" id="IPR010330">
    <property type="entry name" value="CoiA_nuc"/>
</dbReference>
<protein>
    <recommendedName>
        <fullName evidence="6">Competence protein CoiA</fullName>
    </recommendedName>
</protein>
<dbReference type="Pfam" id="PF25164">
    <property type="entry name" value="CoiA_N"/>
    <property type="match status" value="1"/>
</dbReference>
<proteinExistence type="predicted"/>
<evidence type="ECO:0000259" key="1">
    <source>
        <dbReference type="Pfam" id="PF06054"/>
    </source>
</evidence>
<feature type="domain" description="Competence protein CoiA C-terminal" evidence="3">
    <location>
        <begin position="233"/>
        <end position="376"/>
    </location>
</feature>
<comment type="caution">
    <text evidence="4">The sequence shown here is derived from an EMBL/GenBank/DDBJ whole genome shotgun (WGS) entry which is preliminary data.</text>
</comment>
<feature type="domain" description="Competence protein CoiA nuclease-like" evidence="1">
    <location>
        <begin position="67"/>
        <end position="223"/>
    </location>
</feature>
<reference evidence="4 5" key="1">
    <citation type="submission" date="2019-07" db="EMBL/GenBank/DDBJ databases">
        <title>Genomic analysis of Lentibacillus sp. NKC851-2.</title>
        <authorList>
            <person name="Oh Y.J."/>
        </authorList>
    </citation>
    <scope>NUCLEOTIDE SEQUENCE [LARGE SCALE GENOMIC DNA]</scope>
    <source>
        <strain evidence="4 5">NKC851-2</strain>
    </source>
</reference>
<evidence type="ECO:0000259" key="2">
    <source>
        <dbReference type="Pfam" id="PF25164"/>
    </source>
</evidence>
<dbReference type="Pfam" id="PF25166">
    <property type="entry name" value="CoiA_C"/>
    <property type="match status" value="1"/>
</dbReference>
<accession>A0A549YJ84</accession>
<name>A0A549YJ84_9BACI</name>
<sequence length="399" mass="47261">MLQAKTEDGELVTLASLTRQEIAVIKAKGNFFCPSCNQPVVAKAGTKLIPHFAHVSNTRCPSQEGGEGVYHEKGKLLLYQWLKSQQLDVWLETYIPEISQRPDLLLRLKNKTIAIEYQCARIPPELVAKRNRGYARAGIVPIWILGANTLKRYNRHQLKVDQFHLSFIHQFSSDFPRTLYFFCPETQHFILFQDLLFTTLHRASGKMNIRKLQAMNFLDLFHTAYFKQEQLVHIWKREKRAFRLRIPRYAQGREFAWQQWLYVRNTNRQLLPSFIYLPIDSQHMMKTPPWDWQSRICLDIIHPLTVGSTFHYKSCTHILRSQMHKPSFFPLIKSAANPITQYLQMLEQLHIIHKQSPTTFRKQMPIHFYEHLEEAMDGDERLMRQLRKKHDLFIIRHTN</sequence>
<feature type="domain" description="Competence protein CoiA-like N-terminal" evidence="2">
    <location>
        <begin position="15"/>
        <end position="62"/>
    </location>
</feature>
<evidence type="ECO:0000259" key="3">
    <source>
        <dbReference type="Pfam" id="PF25166"/>
    </source>
</evidence>
<dbReference type="EMBL" id="VJMZ01000001">
    <property type="protein sequence ID" value="TRM11928.1"/>
    <property type="molecule type" value="Genomic_DNA"/>
</dbReference>
<dbReference type="AlphaFoldDB" id="A0A549YJ84"/>
<organism evidence="4 5">
    <name type="scientific">Lentibacillus cibarius</name>
    <dbReference type="NCBI Taxonomy" id="2583219"/>
    <lineage>
        <taxon>Bacteria</taxon>
        <taxon>Bacillati</taxon>
        <taxon>Bacillota</taxon>
        <taxon>Bacilli</taxon>
        <taxon>Bacillales</taxon>
        <taxon>Bacillaceae</taxon>
        <taxon>Lentibacillus</taxon>
    </lineage>
</organism>
<evidence type="ECO:0008006" key="6">
    <source>
        <dbReference type="Google" id="ProtNLM"/>
    </source>
</evidence>